<dbReference type="PANTHER" id="PTHR42837:SF2">
    <property type="entry name" value="MEMBRANE METALLOPROTEASE ARASP2, CHLOROPLASTIC-RELATED"/>
    <property type="match status" value="1"/>
</dbReference>
<dbReference type="Gene3D" id="2.30.42.10">
    <property type="match status" value="1"/>
</dbReference>
<dbReference type="SUPFAM" id="SSF50156">
    <property type="entry name" value="PDZ domain-like"/>
    <property type="match status" value="1"/>
</dbReference>
<evidence type="ECO:0000259" key="12">
    <source>
        <dbReference type="PROSITE" id="PS50106"/>
    </source>
</evidence>
<keyword evidence="6" id="KW-0378">Hydrolase</keyword>
<dbReference type="EMBL" id="OX459118">
    <property type="protein sequence ID" value="CAI9090255.1"/>
    <property type="molecule type" value="Genomic_DNA"/>
</dbReference>
<evidence type="ECO:0000256" key="4">
    <source>
        <dbReference type="ARBA" id="ARBA00022670"/>
    </source>
</evidence>
<evidence type="ECO:0000256" key="10">
    <source>
        <dbReference type="ARBA" id="ARBA00023136"/>
    </source>
</evidence>
<keyword evidence="8 11" id="KW-1133">Transmembrane helix</keyword>
<sequence length="454" mass="49057">MFMNLSSAPPSSSFSLTRFVHSKQPFSESCVWSKTQFSKSLFPSVGCSFSSEKSNFHCKNQFLFPKVGNPHAKRSQWRTCAIPGLDFAGFESAQSVLEAAGVLTAIIVVHECGHFLAAYLQGIHVSKFAVGFGPILAKFKADNVEYSLRAFPLGGFVGFPDNDPDSDIPVDDENLLKNRPILDRVIVVSAGVIANIIFAYTIIFVQVLSVGLPVQEAFPGVLVPEVRPFSAASRDGIFPGDVILGVNGIELKTGPNLVSEVVDVIKKSPNRKVLLKVGRGAQNVDIDITPDVASDGTGRIGVQLSPNFKITKVKPKDIFEAFRYSGREFWGLTTNVIDSLKQTFSNFSQSASKVSGPVAIIAVGAEVAKSNIDGLYQFAAVLNINLAVINLLPLPALDGGTLALIMIEAARGGRKLPLELEQQIMSSGITFVIIIGIFLLVRDTLNLEFIRELL</sequence>
<comment type="subcellular location">
    <subcellularLocation>
        <location evidence="2">Membrane</location>
        <topology evidence="2">Multi-pass membrane protein</topology>
    </subcellularLocation>
</comment>
<dbReference type="PANTHER" id="PTHR42837">
    <property type="entry name" value="REGULATOR OF SIGMA-E PROTEASE RSEP"/>
    <property type="match status" value="1"/>
</dbReference>
<dbReference type="InterPro" id="IPR041489">
    <property type="entry name" value="PDZ_6"/>
</dbReference>
<name>A0AAV1C5T7_OLDCO</name>
<evidence type="ECO:0000256" key="8">
    <source>
        <dbReference type="ARBA" id="ARBA00022989"/>
    </source>
</evidence>
<dbReference type="CDD" id="cd06163">
    <property type="entry name" value="S2P-M50_PDZ_RseP-like"/>
    <property type="match status" value="1"/>
</dbReference>
<feature type="transmembrane region" description="Helical" evidence="11">
    <location>
        <begin position="424"/>
        <end position="441"/>
    </location>
</feature>
<dbReference type="PROSITE" id="PS50106">
    <property type="entry name" value="PDZ"/>
    <property type="match status" value="1"/>
</dbReference>
<organism evidence="13 14">
    <name type="scientific">Oldenlandia corymbosa var. corymbosa</name>
    <dbReference type="NCBI Taxonomy" id="529605"/>
    <lineage>
        <taxon>Eukaryota</taxon>
        <taxon>Viridiplantae</taxon>
        <taxon>Streptophyta</taxon>
        <taxon>Embryophyta</taxon>
        <taxon>Tracheophyta</taxon>
        <taxon>Spermatophyta</taxon>
        <taxon>Magnoliopsida</taxon>
        <taxon>eudicotyledons</taxon>
        <taxon>Gunneridae</taxon>
        <taxon>Pentapetalae</taxon>
        <taxon>asterids</taxon>
        <taxon>lamiids</taxon>
        <taxon>Gentianales</taxon>
        <taxon>Rubiaceae</taxon>
        <taxon>Rubioideae</taxon>
        <taxon>Spermacoceae</taxon>
        <taxon>Hedyotis-Oldenlandia complex</taxon>
        <taxon>Oldenlandia</taxon>
    </lineage>
</organism>
<comment type="cofactor">
    <cofactor evidence="1">
        <name>Zn(2+)</name>
        <dbReference type="ChEBI" id="CHEBI:29105"/>
    </cofactor>
</comment>
<dbReference type="SMART" id="SM00228">
    <property type="entry name" value="PDZ"/>
    <property type="match status" value="1"/>
</dbReference>
<evidence type="ECO:0000256" key="6">
    <source>
        <dbReference type="ARBA" id="ARBA00022801"/>
    </source>
</evidence>
<dbReference type="InterPro" id="IPR001478">
    <property type="entry name" value="PDZ"/>
</dbReference>
<feature type="domain" description="PDZ" evidence="12">
    <location>
        <begin position="210"/>
        <end position="274"/>
    </location>
</feature>
<dbReference type="InterPro" id="IPR004387">
    <property type="entry name" value="Pept_M50_Zn"/>
</dbReference>
<keyword evidence="7" id="KW-0862">Zinc</keyword>
<keyword evidence="5 11" id="KW-0812">Transmembrane</keyword>
<keyword evidence="14" id="KW-1185">Reference proteome</keyword>
<reference evidence="13" key="1">
    <citation type="submission" date="2023-03" db="EMBL/GenBank/DDBJ databases">
        <authorList>
            <person name="Julca I."/>
        </authorList>
    </citation>
    <scope>NUCLEOTIDE SEQUENCE</scope>
</reference>
<dbReference type="InterPro" id="IPR008915">
    <property type="entry name" value="Peptidase_M50"/>
</dbReference>
<evidence type="ECO:0000256" key="11">
    <source>
        <dbReference type="SAM" id="Phobius"/>
    </source>
</evidence>
<evidence type="ECO:0000256" key="2">
    <source>
        <dbReference type="ARBA" id="ARBA00004141"/>
    </source>
</evidence>
<evidence type="ECO:0000313" key="14">
    <source>
        <dbReference type="Proteomes" id="UP001161247"/>
    </source>
</evidence>
<protein>
    <submittedName>
        <fullName evidence="13">OLC1v1024987C1</fullName>
    </submittedName>
</protein>
<keyword evidence="9" id="KW-0482">Metalloprotease</keyword>
<dbReference type="Proteomes" id="UP001161247">
    <property type="component" value="Chromosome 1"/>
</dbReference>
<dbReference type="Pfam" id="PF17820">
    <property type="entry name" value="PDZ_6"/>
    <property type="match status" value="1"/>
</dbReference>
<keyword evidence="10 11" id="KW-0472">Membrane</keyword>
<evidence type="ECO:0000256" key="9">
    <source>
        <dbReference type="ARBA" id="ARBA00023049"/>
    </source>
</evidence>
<dbReference type="GO" id="GO:0016020">
    <property type="term" value="C:membrane"/>
    <property type="evidence" value="ECO:0007669"/>
    <property type="project" value="UniProtKB-SubCell"/>
</dbReference>
<comment type="similarity">
    <text evidence="3">Belongs to the peptidase M50A family.</text>
</comment>
<gene>
    <name evidence="13" type="ORF">OLC1_LOCUS2447</name>
</gene>
<dbReference type="AlphaFoldDB" id="A0AAV1C5T7"/>
<evidence type="ECO:0000313" key="13">
    <source>
        <dbReference type="EMBL" id="CAI9090255.1"/>
    </source>
</evidence>
<evidence type="ECO:0000256" key="3">
    <source>
        <dbReference type="ARBA" id="ARBA00009989"/>
    </source>
</evidence>
<keyword evidence="4" id="KW-0645">Protease</keyword>
<evidence type="ECO:0000256" key="5">
    <source>
        <dbReference type="ARBA" id="ARBA00022692"/>
    </source>
</evidence>
<dbReference type="GO" id="GO:0004222">
    <property type="term" value="F:metalloendopeptidase activity"/>
    <property type="evidence" value="ECO:0007669"/>
    <property type="project" value="InterPro"/>
</dbReference>
<accession>A0AAV1C5T7</accession>
<dbReference type="Pfam" id="PF02163">
    <property type="entry name" value="Peptidase_M50"/>
    <property type="match status" value="1"/>
</dbReference>
<dbReference type="InterPro" id="IPR036034">
    <property type="entry name" value="PDZ_sf"/>
</dbReference>
<dbReference type="GO" id="GO:0006508">
    <property type="term" value="P:proteolysis"/>
    <property type="evidence" value="ECO:0007669"/>
    <property type="project" value="UniProtKB-KW"/>
</dbReference>
<evidence type="ECO:0000256" key="1">
    <source>
        <dbReference type="ARBA" id="ARBA00001947"/>
    </source>
</evidence>
<feature type="transmembrane region" description="Helical" evidence="11">
    <location>
        <begin position="185"/>
        <end position="208"/>
    </location>
</feature>
<evidence type="ECO:0000256" key="7">
    <source>
        <dbReference type="ARBA" id="ARBA00022833"/>
    </source>
</evidence>
<proteinExistence type="inferred from homology"/>